<name>A0ABD3QX89_9STRA</name>
<proteinExistence type="predicted"/>
<evidence type="ECO:0000313" key="2">
    <source>
        <dbReference type="EMBL" id="KAL3802650.1"/>
    </source>
</evidence>
<comment type="caution">
    <text evidence="2">The sequence shown here is derived from an EMBL/GenBank/DDBJ whole genome shotgun (WGS) entry which is preliminary data.</text>
</comment>
<dbReference type="PANTHER" id="PTHR24121:SF23">
    <property type="entry name" value="NO MECHANORECEPTOR POTENTIAL C, ISOFORM H"/>
    <property type="match status" value="1"/>
</dbReference>
<accession>A0ABD3QX89</accession>
<evidence type="ECO:0000313" key="3">
    <source>
        <dbReference type="Proteomes" id="UP001516023"/>
    </source>
</evidence>
<evidence type="ECO:0008006" key="4">
    <source>
        <dbReference type="Google" id="ProtNLM"/>
    </source>
</evidence>
<dbReference type="InterPro" id="IPR002110">
    <property type="entry name" value="Ankyrin_rpt"/>
</dbReference>
<evidence type="ECO:0000256" key="1">
    <source>
        <dbReference type="SAM" id="MobiDB-lite"/>
    </source>
</evidence>
<dbReference type="PANTHER" id="PTHR24121">
    <property type="entry name" value="NO MECHANORECEPTOR POTENTIAL C, ISOFORM D-RELATED"/>
    <property type="match status" value="1"/>
</dbReference>
<dbReference type="SUPFAM" id="SSF48403">
    <property type="entry name" value="Ankyrin repeat"/>
    <property type="match status" value="1"/>
</dbReference>
<dbReference type="AlphaFoldDB" id="A0ABD3QX89"/>
<keyword evidence="3" id="KW-1185">Reference proteome</keyword>
<dbReference type="Gene3D" id="1.25.40.20">
    <property type="entry name" value="Ankyrin repeat-containing domain"/>
    <property type="match status" value="1"/>
</dbReference>
<feature type="region of interest" description="Disordered" evidence="1">
    <location>
        <begin position="1"/>
        <end position="22"/>
    </location>
</feature>
<dbReference type="InterPro" id="IPR036770">
    <property type="entry name" value="Ankyrin_rpt-contain_sf"/>
</dbReference>
<dbReference type="EMBL" id="JABMIG020000018">
    <property type="protein sequence ID" value="KAL3802650.1"/>
    <property type="molecule type" value="Genomic_DNA"/>
</dbReference>
<organism evidence="2 3">
    <name type="scientific">Cyclotella cryptica</name>
    <dbReference type="NCBI Taxonomy" id="29204"/>
    <lineage>
        <taxon>Eukaryota</taxon>
        <taxon>Sar</taxon>
        <taxon>Stramenopiles</taxon>
        <taxon>Ochrophyta</taxon>
        <taxon>Bacillariophyta</taxon>
        <taxon>Coscinodiscophyceae</taxon>
        <taxon>Thalassiosirophycidae</taxon>
        <taxon>Stephanodiscales</taxon>
        <taxon>Stephanodiscaceae</taxon>
        <taxon>Cyclotella</taxon>
    </lineage>
</organism>
<dbReference type="Proteomes" id="UP001516023">
    <property type="component" value="Unassembled WGS sequence"/>
</dbReference>
<protein>
    <recommendedName>
        <fullName evidence="4">Ankyrin repeat protein</fullName>
    </recommendedName>
</protein>
<gene>
    <name evidence="2" type="ORF">HJC23_011974</name>
</gene>
<reference evidence="2 3" key="1">
    <citation type="journal article" date="2020" name="G3 (Bethesda)">
        <title>Improved Reference Genome for Cyclotella cryptica CCMP332, a Model for Cell Wall Morphogenesis, Salinity Adaptation, and Lipid Production in Diatoms (Bacillariophyta).</title>
        <authorList>
            <person name="Roberts W.R."/>
            <person name="Downey K.M."/>
            <person name="Ruck E.C."/>
            <person name="Traller J.C."/>
            <person name="Alverson A.J."/>
        </authorList>
    </citation>
    <scope>NUCLEOTIDE SEQUENCE [LARGE SCALE GENOMIC DNA]</scope>
    <source>
        <strain evidence="2 3">CCMP332</strain>
    </source>
</reference>
<sequence length="494" mass="54848">MGQLISSRRHHGDFSEDDTPVMGSGHCPIYDAACIGDWPKVIALCKPGAVDENLDPELKHNVVDCDARGDDTPLDDAEQIHDQDDAHDHDQEISEQDLRFRHSVRSPHHNDSPPPPLFIDAKGNTPLHIACSHHQNPPSPAISALLVLHPQASWICTHNGWLPLHLACYVGRLGVEVISQLMDGMEIERGLTLRNGGCWREEVQMAGLENVSHIENNDTQGTLNAVHCETYSSTLTKHQFSQFNSSDPLFPQDTRGRTPLHLTCSSPRDPQRRPDLIRLLLLRSNEPRKLVLTRDWIHDNQQGRTALDIIMDDYKEEIEEALMPGFSVVDAIHAWSCGGLQEDTVDVAANAQFESLYECWAIMSLLVLAAGTTGSIDRVRDVLGGRHTHGSVDRYITLLATTETSGTGGGIDINDGHDTNNSKTQLHHIFSKPCQDVIKDYHTIYTACQSLGADYSHPHFASLARKLVQGEVDKRSIGSVSELKNRWETSNLKS</sequence>
<dbReference type="SMART" id="SM00248">
    <property type="entry name" value="ANK"/>
    <property type="match status" value="3"/>
</dbReference>